<dbReference type="InterPro" id="IPR036388">
    <property type="entry name" value="WH-like_DNA-bd_sf"/>
</dbReference>
<reference evidence="6 7" key="1">
    <citation type="submission" date="2023-11" db="EMBL/GenBank/DDBJ databases">
        <title>Paucibacter sp. nov., isolated from fresh soil in Korea.</title>
        <authorList>
            <person name="Le N.T.T."/>
        </authorList>
    </citation>
    <scope>NUCLEOTIDE SEQUENCE [LARGE SCALE GENOMIC DNA]</scope>
    <source>
        <strain evidence="6 7">R3-3</strain>
    </source>
</reference>
<dbReference type="SUPFAM" id="SSF88946">
    <property type="entry name" value="Sigma2 domain of RNA polymerase sigma factors"/>
    <property type="match status" value="1"/>
</dbReference>
<gene>
    <name evidence="6" type="ORF">SNE35_06795</name>
</gene>
<dbReference type="Pfam" id="PF07638">
    <property type="entry name" value="Sigma70_ECF"/>
    <property type="match status" value="1"/>
</dbReference>
<dbReference type="EMBL" id="JAXCLA010000002">
    <property type="protein sequence ID" value="MDY0744205.1"/>
    <property type="molecule type" value="Genomic_DNA"/>
</dbReference>
<dbReference type="InterPro" id="IPR013324">
    <property type="entry name" value="RNA_pol_sigma_r3/r4-like"/>
</dbReference>
<evidence type="ECO:0000259" key="5">
    <source>
        <dbReference type="Pfam" id="PF07638"/>
    </source>
</evidence>
<keyword evidence="7" id="KW-1185">Reference proteome</keyword>
<evidence type="ECO:0000256" key="1">
    <source>
        <dbReference type="ARBA" id="ARBA00010641"/>
    </source>
</evidence>
<sequence length="184" mass="20559">MGEVTQLIGQARDGDRGAFDRIFELLYPELRRVARRRLSRGTGDELMQTTALVNECYLKLLKRETLTPADRAHFLAYAATVMRSIIVDAARGAKTDRRGGDAEQVTLDSELMVAQPEASDEILAVHAALEDLGRVDERLGRVVEMRYFGGLEDEEIAEALGLSARTVRRDWEKARLLLAHALHA</sequence>
<dbReference type="PANTHER" id="PTHR43133">
    <property type="entry name" value="RNA POLYMERASE ECF-TYPE SIGMA FACTO"/>
    <property type="match status" value="1"/>
</dbReference>
<dbReference type="RefSeq" id="WP_320422104.1">
    <property type="nucleotide sequence ID" value="NZ_JAXCLA010000002.1"/>
</dbReference>
<feature type="domain" description="RNA polymerase sigma-70 ECF-like HTH" evidence="5">
    <location>
        <begin position="1"/>
        <end position="182"/>
    </location>
</feature>
<dbReference type="SUPFAM" id="SSF88659">
    <property type="entry name" value="Sigma3 and sigma4 domains of RNA polymerase sigma factors"/>
    <property type="match status" value="1"/>
</dbReference>
<keyword evidence="4" id="KW-0804">Transcription</keyword>
<organism evidence="6 7">
    <name type="scientific">Roseateles agri</name>
    <dbReference type="NCBI Taxonomy" id="3098619"/>
    <lineage>
        <taxon>Bacteria</taxon>
        <taxon>Pseudomonadati</taxon>
        <taxon>Pseudomonadota</taxon>
        <taxon>Betaproteobacteria</taxon>
        <taxon>Burkholderiales</taxon>
        <taxon>Sphaerotilaceae</taxon>
        <taxon>Roseateles</taxon>
    </lineage>
</organism>
<dbReference type="NCBIfam" id="TIGR02999">
    <property type="entry name" value="Sig-70_X6"/>
    <property type="match status" value="1"/>
</dbReference>
<dbReference type="InterPro" id="IPR011517">
    <property type="entry name" value="RNA_pol_sigma70_ECF-like"/>
</dbReference>
<keyword evidence="3" id="KW-0731">Sigma factor</keyword>
<dbReference type="NCBIfam" id="TIGR02937">
    <property type="entry name" value="sigma70-ECF"/>
    <property type="match status" value="1"/>
</dbReference>
<dbReference type="Proteomes" id="UP001285263">
    <property type="component" value="Unassembled WGS sequence"/>
</dbReference>
<evidence type="ECO:0000313" key="6">
    <source>
        <dbReference type="EMBL" id="MDY0744205.1"/>
    </source>
</evidence>
<dbReference type="Gene3D" id="1.10.10.10">
    <property type="entry name" value="Winged helix-like DNA-binding domain superfamily/Winged helix DNA-binding domain"/>
    <property type="match status" value="1"/>
</dbReference>
<evidence type="ECO:0000256" key="3">
    <source>
        <dbReference type="ARBA" id="ARBA00023082"/>
    </source>
</evidence>
<dbReference type="Gene3D" id="1.10.1740.10">
    <property type="match status" value="1"/>
</dbReference>
<dbReference type="PANTHER" id="PTHR43133:SF39">
    <property type="entry name" value="SIMILAR TO RNA POLYMERASE SIGMA-E FACTOR"/>
    <property type="match status" value="1"/>
</dbReference>
<accession>A0ABU5DD61</accession>
<dbReference type="InterPro" id="IPR053812">
    <property type="entry name" value="HTH_Sigma70_ECF-like"/>
</dbReference>
<dbReference type="InterPro" id="IPR039425">
    <property type="entry name" value="RNA_pol_sigma-70-like"/>
</dbReference>
<dbReference type="InterPro" id="IPR014284">
    <property type="entry name" value="RNA_pol_sigma-70_dom"/>
</dbReference>
<evidence type="ECO:0000256" key="2">
    <source>
        <dbReference type="ARBA" id="ARBA00023015"/>
    </source>
</evidence>
<evidence type="ECO:0000313" key="7">
    <source>
        <dbReference type="Proteomes" id="UP001285263"/>
    </source>
</evidence>
<proteinExistence type="inferred from homology"/>
<dbReference type="InterPro" id="IPR013325">
    <property type="entry name" value="RNA_pol_sigma_r2"/>
</dbReference>
<comment type="similarity">
    <text evidence="1">Belongs to the sigma-70 factor family. ECF subfamily.</text>
</comment>
<comment type="caution">
    <text evidence="6">The sequence shown here is derived from an EMBL/GenBank/DDBJ whole genome shotgun (WGS) entry which is preliminary data.</text>
</comment>
<name>A0ABU5DD61_9BURK</name>
<evidence type="ECO:0000256" key="4">
    <source>
        <dbReference type="ARBA" id="ARBA00023163"/>
    </source>
</evidence>
<protein>
    <submittedName>
        <fullName evidence="6">ECF-type sigma factor</fullName>
    </submittedName>
</protein>
<keyword evidence="2" id="KW-0805">Transcription regulation</keyword>